<sequence length="68" mass="7469">MVVIAVLLLPALGLLLLVMDRFEDWLPTASSASRHTRERRHLKLIPGERSNAASPSTAGEPEQHRNAA</sequence>
<evidence type="ECO:0000256" key="1">
    <source>
        <dbReference type="SAM" id="MobiDB-lite"/>
    </source>
</evidence>
<feature type="region of interest" description="Disordered" evidence="1">
    <location>
        <begin position="29"/>
        <end position="68"/>
    </location>
</feature>
<protein>
    <submittedName>
        <fullName evidence="2">Uncharacterized protein</fullName>
    </submittedName>
</protein>
<evidence type="ECO:0000313" key="3">
    <source>
        <dbReference type="Proteomes" id="UP000641386"/>
    </source>
</evidence>
<dbReference type="RefSeq" id="WP_189897670.1">
    <property type="nucleotide sequence ID" value="NZ_BNBC01000004.1"/>
</dbReference>
<name>A0A919DP43_9ACTN</name>
<evidence type="ECO:0000313" key="2">
    <source>
        <dbReference type="EMBL" id="GHE62182.1"/>
    </source>
</evidence>
<comment type="caution">
    <text evidence="2">The sequence shown here is derived from an EMBL/GenBank/DDBJ whole genome shotgun (WGS) entry which is preliminary data.</text>
</comment>
<accession>A0A919DP43</accession>
<organism evidence="2 3">
    <name type="scientific">Streptomyces spiralis</name>
    <dbReference type="NCBI Taxonomy" id="66376"/>
    <lineage>
        <taxon>Bacteria</taxon>
        <taxon>Bacillati</taxon>
        <taxon>Actinomycetota</taxon>
        <taxon>Actinomycetes</taxon>
        <taxon>Kitasatosporales</taxon>
        <taxon>Streptomycetaceae</taxon>
        <taxon>Streptomyces</taxon>
    </lineage>
</organism>
<dbReference type="Proteomes" id="UP000641386">
    <property type="component" value="Unassembled WGS sequence"/>
</dbReference>
<keyword evidence="3" id="KW-1185">Reference proteome</keyword>
<gene>
    <name evidence="2" type="ORF">GCM10014715_14700</name>
</gene>
<reference evidence="2" key="1">
    <citation type="journal article" date="2014" name="Int. J. Syst. Evol. Microbiol.">
        <title>Complete genome sequence of Corynebacterium casei LMG S-19264T (=DSM 44701T), isolated from a smear-ripened cheese.</title>
        <authorList>
            <consortium name="US DOE Joint Genome Institute (JGI-PGF)"/>
            <person name="Walter F."/>
            <person name="Albersmeier A."/>
            <person name="Kalinowski J."/>
            <person name="Ruckert C."/>
        </authorList>
    </citation>
    <scope>NUCLEOTIDE SEQUENCE</scope>
    <source>
        <strain evidence="2">JCM 3302</strain>
    </source>
</reference>
<feature type="compositionally biased region" description="Basic residues" evidence="1">
    <location>
        <begin position="34"/>
        <end position="43"/>
    </location>
</feature>
<dbReference type="AlphaFoldDB" id="A0A919DP43"/>
<proteinExistence type="predicted"/>
<dbReference type="EMBL" id="BNBC01000004">
    <property type="protein sequence ID" value="GHE62182.1"/>
    <property type="molecule type" value="Genomic_DNA"/>
</dbReference>
<reference evidence="2" key="2">
    <citation type="submission" date="2020-09" db="EMBL/GenBank/DDBJ databases">
        <authorList>
            <person name="Sun Q."/>
            <person name="Ohkuma M."/>
        </authorList>
    </citation>
    <scope>NUCLEOTIDE SEQUENCE</scope>
    <source>
        <strain evidence="2">JCM 3302</strain>
    </source>
</reference>